<proteinExistence type="predicted"/>
<dbReference type="Proteomes" id="UP000095283">
    <property type="component" value="Unplaced"/>
</dbReference>
<feature type="region of interest" description="Disordered" evidence="1">
    <location>
        <begin position="1"/>
        <end position="25"/>
    </location>
</feature>
<name>A0A1I7W782_HETBA</name>
<keyword evidence="2" id="KW-1185">Reference proteome</keyword>
<dbReference type="AlphaFoldDB" id="A0A1I7W782"/>
<evidence type="ECO:0000313" key="2">
    <source>
        <dbReference type="Proteomes" id="UP000095283"/>
    </source>
</evidence>
<organism evidence="2 3">
    <name type="scientific">Heterorhabditis bacteriophora</name>
    <name type="common">Entomopathogenic nematode worm</name>
    <dbReference type="NCBI Taxonomy" id="37862"/>
    <lineage>
        <taxon>Eukaryota</taxon>
        <taxon>Metazoa</taxon>
        <taxon>Ecdysozoa</taxon>
        <taxon>Nematoda</taxon>
        <taxon>Chromadorea</taxon>
        <taxon>Rhabditida</taxon>
        <taxon>Rhabditina</taxon>
        <taxon>Rhabditomorpha</taxon>
        <taxon>Strongyloidea</taxon>
        <taxon>Heterorhabditidae</taxon>
        <taxon>Heterorhabditis</taxon>
    </lineage>
</organism>
<protein>
    <submittedName>
        <fullName evidence="3">Uncharacterized protein</fullName>
    </submittedName>
</protein>
<evidence type="ECO:0000313" key="3">
    <source>
        <dbReference type="WBParaSite" id="Hba_00504"/>
    </source>
</evidence>
<dbReference type="WBParaSite" id="Hba_00504">
    <property type="protein sequence ID" value="Hba_00504"/>
    <property type="gene ID" value="Hba_00504"/>
</dbReference>
<sequence length="95" mass="11550">MSYKKDRQRTEKHVDQTVSVNTKRQNKENISKDRVCYIKLQSQPFSIATIRNDWDLQIAFTRYAVARQMVQNTRWKKSGLWTQYLQYETQCKRLM</sequence>
<evidence type="ECO:0000256" key="1">
    <source>
        <dbReference type="SAM" id="MobiDB-lite"/>
    </source>
</evidence>
<accession>A0A1I7W782</accession>
<reference evidence="3" key="1">
    <citation type="submission" date="2016-11" db="UniProtKB">
        <authorList>
            <consortium name="WormBaseParasite"/>
        </authorList>
    </citation>
    <scope>IDENTIFICATION</scope>
</reference>
<feature type="compositionally biased region" description="Basic and acidic residues" evidence="1">
    <location>
        <begin position="1"/>
        <end position="15"/>
    </location>
</feature>